<dbReference type="InterPro" id="IPR011761">
    <property type="entry name" value="ATP-grasp"/>
</dbReference>
<dbReference type="GO" id="GO:0046872">
    <property type="term" value="F:metal ion binding"/>
    <property type="evidence" value="ECO:0007669"/>
    <property type="project" value="InterPro"/>
</dbReference>
<evidence type="ECO:0000256" key="3">
    <source>
        <dbReference type="ARBA" id="ARBA00022840"/>
    </source>
</evidence>
<dbReference type="Pfam" id="PF00289">
    <property type="entry name" value="Biotin_carb_N"/>
    <property type="match status" value="1"/>
</dbReference>
<evidence type="ECO:0000313" key="9">
    <source>
        <dbReference type="Proteomes" id="UP001201812"/>
    </source>
</evidence>
<feature type="domain" description="Biotin carboxylation" evidence="7">
    <location>
        <begin position="143"/>
        <end position="315"/>
    </location>
</feature>
<evidence type="ECO:0000256" key="4">
    <source>
        <dbReference type="ARBA" id="ARBA00023267"/>
    </source>
</evidence>
<dbReference type="InterPro" id="IPR011659">
    <property type="entry name" value="WD40"/>
</dbReference>
<reference evidence="8" key="1">
    <citation type="submission" date="2022-01" db="EMBL/GenBank/DDBJ databases">
        <title>Genome Sequence Resource for Two Populations of Ditylenchus destructor, the Migratory Endoparasitic Phytonematode.</title>
        <authorList>
            <person name="Zhang H."/>
            <person name="Lin R."/>
            <person name="Xie B."/>
        </authorList>
    </citation>
    <scope>NUCLEOTIDE SEQUENCE</scope>
    <source>
        <strain evidence="8">BazhouSP</strain>
    </source>
</reference>
<dbReference type="InterPro" id="IPR005479">
    <property type="entry name" value="CPAse_ATP-bd"/>
</dbReference>
<protein>
    <submittedName>
        <fullName evidence="8">Carbamoyl-phosphate synthase L chain, ATP binding domain-containing protein</fullName>
    </submittedName>
</protein>
<dbReference type="Pfam" id="PF07676">
    <property type="entry name" value="PD40"/>
    <property type="match status" value="1"/>
</dbReference>
<sequence length="315" mass="35270">MASSDVIFESRTIASFSGLRTIDDDRLFRMLQISRLTHRLGHEFNPSFSKDNKKIIFASSIPNGSKEMTAYKDLFKDYYVDLKSNSELFYMELMGGKHWWASQKTVYQIILFQELLIYPEPCKIFPKIVQASFPETSQFLFYRNNRKNRQSACEIACRVIRTAKRLGIESVVAVYSDPDSNAQHVRMCNGPGDLVFRIGEAPSLKSYLRAEKIIEVAKQANVQAIHPGYGFLSENAAFAEACADAGIKFMGPPADAIRATGQKNRAKQIMIDAKVPVLPGYNGADQDPELLLEEAKKIGFPAMIKPVYGGGGIEM</sequence>
<keyword evidence="9" id="KW-1185">Reference proteome</keyword>
<dbReference type="GO" id="GO:0005739">
    <property type="term" value="C:mitochondrion"/>
    <property type="evidence" value="ECO:0007669"/>
    <property type="project" value="TreeGrafter"/>
</dbReference>
<evidence type="ECO:0000259" key="7">
    <source>
        <dbReference type="PROSITE" id="PS50979"/>
    </source>
</evidence>
<dbReference type="PROSITE" id="PS50979">
    <property type="entry name" value="BC"/>
    <property type="match status" value="1"/>
</dbReference>
<dbReference type="PANTHER" id="PTHR18866:SF33">
    <property type="entry name" value="METHYLCROTONOYL-COA CARBOXYLASE SUBUNIT ALPHA, MITOCHONDRIAL-RELATED"/>
    <property type="match status" value="1"/>
</dbReference>
<dbReference type="SUPFAM" id="SSF52440">
    <property type="entry name" value="PreATP-grasp domain"/>
    <property type="match status" value="1"/>
</dbReference>
<evidence type="ECO:0000256" key="2">
    <source>
        <dbReference type="ARBA" id="ARBA00022741"/>
    </source>
</evidence>
<dbReference type="InterPro" id="IPR005481">
    <property type="entry name" value="BC-like_N"/>
</dbReference>
<feature type="domain" description="ATP-grasp" evidence="6">
    <location>
        <begin position="267"/>
        <end position="312"/>
    </location>
</feature>
<dbReference type="SUPFAM" id="SSF56059">
    <property type="entry name" value="Glutathione synthetase ATP-binding domain-like"/>
    <property type="match status" value="1"/>
</dbReference>
<dbReference type="PROSITE" id="PS50975">
    <property type="entry name" value="ATP_GRASP"/>
    <property type="match status" value="1"/>
</dbReference>
<accession>A0AAD4MJS6</accession>
<dbReference type="Gene3D" id="3.30.470.20">
    <property type="entry name" value="ATP-grasp fold, B domain"/>
    <property type="match status" value="1"/>
</dbReference>
<comment type="caution">
    <text evidence="8">The sequence shown here is derived from an EMBL/GenBank/DDBJ whole genome shotgun (WGS) entry which is preliminary data.</text>
</comment>
<keyword evidence="3 5" id="KW-0067">ATP-binding</keyword>
<organism evidence="8 9">
    <name type="scientific">Ditylenchus destructor</name>
    <dbReference type="NCBI Taxonomy" id="166010"/>
    <lineage>
        <taxon>Eukaryota</taxon>
        <taxon>Metazoa</taxon>
        <taxon>Ecdysozoa</taxon>
        <taxon>Nematoda</taxon>
        <taxon>Chromadorea</taxon>
        <taxon>Rhabditida</taxon>
        <taxon>Tylenchina</taxon>
        <taxon>Tylenchomorpha</taxon>
        <taxon>Sphaerularioidea</taxon>
        <taxon>Anguinidae</taxon>
        <taxon>Anguininae</taxon>
        <taxon>Ditylenchus</taxon>
    </lineage>
</organism>
<dbReference type="AlphaFoldDB" id="A0AAD4MJS6"/>
<gene>
    <name evidence="8" type="ORF">DdX_19205</name>
</gene>
<dbReference type="Pfam" id="PF02786">
    <property type="entry name" value="CPSase_L_D2"/>
    <property type="match status" value="1"/>
</dbReference>
<keyword evidence="2 5" id="KW-0547">Nucleotide-binding</keyword>
<dbReference type="InterPro" id="IPR011764">
    <property type="entry name" value="Biotin_carboxylation_dom"/>
</dbReference>
<name>A0AAD4MJS6_9BILA</name>
<dbReference type="PANTHER" id="PTHR18866">
    <property type="entry name" value="CARBOXYLASE:PYRUVATE/ACETYL-COA/PROPIONYL-COA CARBOXYLASE"/>
    <property type="match status" value="1"/>
</dbReference>
<evidence type="ECO:0000256" key="1">
    <source>
        <dbReference type="ARBA" id="ARBA00022598"/>
    </source>
</evidence>
<keyword evidence="1" id="KW-0436">Ligase</keyword>
<dbReference type="InterPro" id="IPR050856">
    <property type="entry name" value="Biotin_carboxylase_complex"/>
</dbReference>
<proteinExistence type="predicted"/>
<dbReference type="GO" id="GO:0005524">
    <property type="term" value="F:ATP binding"/>
    <property type="evidence" value="ECO:0007669"/>
    <property type="project" value="UniProtKB-UniRule"/>
</dbReference>
<dbReference type="InterPro" id="IPR016185">
    <property type="entry name" value="PreATP-grasp_dom_sf"/>
</dbReference>
<evidence type="ECO:0000259" key="6">
    <source>
        <dbReference type="PROSITE" id="PS50975"/>
    </source>
</evidence>
<dbReference type="Proteomes" id="UP001201812">
    <property type="component" value="Unassembled WGS sequence"/>
</dbReference>
<dbReference type="GO" id="GO:0004485">
    <property type="term" value="F:methylcrotonoyl-CoA carboxylase activity"/>
    <property type="evidence" value="ECO:0007669"/>
    <property type="project" value="TreeGrafter"/>
</dbReference>
<evidence type="ECO:0000313" key="8">
    <source>
        <dbReference type="EMBL" id="KAI1696139.1"/>
    </source>
</evidence>
<dbReference type="EMBL" id="JAKKPZ010000347">
    <property type="protein sequence ID" value="KAI1696139.1"/>
    <property type="molecule type" value="Genomic_DNA"/>
</dbReference>
<keyword evidence="4" id="KW-0092">Biotin</keyword>
<evidence type="ECO:0000256" key="5">
    <source>
        <dbReference type="PROSITE-ProRule" id="PRU00409"/>
    </source>
</evidence>